<dbReference type="Pfam" id="PF00440">
    <property type="entry name" value="TetR_N"/>
    <property type="match status" value="1"/>
</dbReference>
<proteinExistence type="predicted"/>
<dbReference type="Gene3D" id="1.10.357.10">
    <property type="entry name" value="Tetracycline Repressor, domain 2"/>
    <property type="match status" value="1"/>
</dbReference>
<evidence type="ECO:0000313" key="6">
    <source>
        <dbReference type="Proteomes" id="UP000297951"/>
    </source>
</evidence>
<accession>A0A4Y9F1L2</accession>
<dbReference type="RefSeq" id="WP_135013928.1">
    <property type="nucleotide sequence ID" value="NZ_JADGLK010000064.1"/>
</dbReference>
<dbReference type="AlphaFoldDB" id="A0A4Y9F1L2"/>
<feature type="region of interest" description="Disordered" evidence="3">
    <location>
        <begin position="199"/>
        <end position="218"/>
    </location>
</feature>
<feature type="domain" description="HTH tetR-type" evidence="4">
    <location>
        <begin position="20"/>
        <end position="80"/>
    </location>
</feature>
<sequence>MAAQHSTTSGSPRGRRSGGTRSRDDILQAATALFAKHGFEGTSVRAIATQAQVDPALIRHFFGSKEALFTTLLNDAMEFSPRQTASPSSGDWATDLVAAYLHLWESPETGPLLIGLVRSALASATGAPAIKEALARHLTQSCTDPLKPSLDEASAELLSAHLLGVAVGRYLLGLLHLAALSTDELAECTAPAVRSYLEGNSRSRKTRPESKKKSPQEQLSLFDGLF</sequence>
<comment type="caution">
    <text evidence="5">The sequence shown here is derived from an EMBL/GenBank/DDBJ whole genome shotgun (WGS) entry which is preliminary data.</text>
</comment>
<dbReference type="PROSITE" id="PS50977">
    <property type="entry name" value="HTH_TETR_2"/>
    <property type="match status" value="1"/>
</dbReference>
<dbReference type="GO" id="GO:0003700">
    <property type="term" value="F:DNA-binding transcription factor activity"/>
    <property type="evidence" value="ECO:0007669"/>
    <property type="project" value="TreeGrafter"/>
</dbReference>
<dbReference type="Gene3D" id="1.10.10.60">
    <property type="entry name" value="Homeodomain-like"/>
    <property type="match status" value="1"/>
</dbReference>
<dbReference type="Proteomes" id="UP000297951">
    <property type="component" value="Unassembled WGS sequence"/>
</dbReference>
<dbReference type="OrthoDB" id="3210235at2"/>
<dbReference type="InterPro" id="IPR001647">
    <property type="entry name" value="HTH_TetR"/>
</dbReference>
<reference evidence="5 6" key="1">
    <citation type="submission" date="2019-03" db="EMBL/GenBank/DDBJ databases">
        <title>Diversity of the mouse oral microbiome.</title>
        <authorList>
            <person name="Joseph S."/>
            <person name="Aduse-Opoku J."/>
            <person name="Curtis M."/>
            <person name="Wade W."/>
            <person name="Hashim A."/>
        </authorList>
    </citation>
    <scope>NUCLEOTIDE SEQUENCE [LARGE SCALE GENOMIC DNA]</scope>
    <source>
        <strain evidence="6">irhom_31</strain>
    </source>
</reference>
<keyword evidence="1 2" id="KW-0238">DNA-binding</keyword>
<dbReference type="InterPro" id="IPR050109">
    <property type="entry name" value="HTH-type_TetR-like_transc_reg"/>
</dbReference>
<gene>
    <name evidence="5" type="ORF">E4U03_11835</name>
</gene>
<dbReference type="InterPro" id="IPR041678">
    <property type="entry name" value="TetR_C_16"/>
</dbReference>
<dbReference type="GO" id="GO:0000976">
    <property type="term" value="F:transcription cis-regulatory region binding"/>
    <property type="evidence" value="ECO:0007669"/>
    <property type="project" value="TreeGrafter"/>
</dbReference>
<dbReference type="EMBL" id="SPQC01000064">
    <property type="protein sequence ID" value="TFU20106.1"/>
    <property type="molecule type" value="Genomic_DNA"/>
</dbReference>
<feature type="region of interest" description="Disordered" evidence="3">
    <location>
        <begin position="1"/>
        <end position="22"/>
    </location>
</feature>
<evidence type="ECO:0000313" key="5">
    <source>
        <dbReference type="EMBL" id="TFU20106.1"/>
    </source>
</evidence>
<feature type="DNA-binding region" description="H-T-H motif" evidence="2">
    <location>
        <begin position="43"/>
        <end position="62"/>
    </location>
</feature>
<feature type="compositionally biased region" description="Basic and acidic residues" evidence="3">
    <location>
        <begin position="206"/>
        <end position="215"/>
    </location>
</feature>
<evidence type="ECO:0000256" key="2">
    <source>
        <dbReference type="PROSITE-ProRule" id="PRU00335"/>
    </source>
</evidence>
<evidence type="ECO:0000256" key="3">
    <source>
        <dbReference type="SAM" id="MobiDB-lite"/>
    </source>
</evidence>
<dbReference type="SUPFAM" id="SSF48498">
    <property type="entry name" value="Tetracyclin repressor-like, C-terminal domain"/>
    <property type="match status" value="1"/>
</dbReference>
<protein>
    <submittedName>
        <fullName evidence="5">TetR/AcrR family transcriptional regulator</fullName>
    </submittedName>
</protein>
<evidence type="ECO:0000259" key="4">
    <source>
        <dbReference type="PROSITE" id="PS50977"/>
    </source>
</evidence>
<feature type="compositionally biased region" description="Low complexity" evidence="3">
    <location>
        <begin position="1"/>
        <end position="12"/>
    </location>
</feature>
<name>A0A4Y9F1L2_9MICC</name>
<organism evidence="5 6">
    <name type="scientific">Rothia nasimurium</name>
    <dbReference type="NCBI Taxonomy" id="85336"/>
    <lineage>
        <taxon>Bacteria</taxon>
        <taxon>Bacillati</taxon>
        <taxon>Actinomycetota</taxon>
        <taxon>Actinomycetes</taxon>
        <taxon>Micrococcales</taxon>
        <taxon>Micrococcaceae</taxon>
        <taxon>Rothia</taxon>
    </lineage>
</organism>
<dbReference type="Pfam" id="PF17920">
    <property type="entry name" value="TetR_C_16"/>
    <property type="match status" value="1"/>
</dbReference>
<dbReference type="InterPro" id="IPR009057">
    <property type="entry name" value="Homeodomain-like_sf"/>
</dbReference>
<dbReference type="SUPFAM" id="SSF46689">
    <property type="entry name" value="Homeodomain-like"/>
    <property type="match status" value="1"/>
</dbReference>
<dbReference type="InterPro" id="IPR036271">
    <property type="entry name" value="Tet_transcr_reg_TetR-rel_C_sf"/>
</dbReference>
<dbReference type="PANTHER" id="PTHR30055">
    <property type="entry name" value="HTH-TYPE TRANSCRIPTIONAL REGULATOR RUTR"/>
    <property type="match status" value="1"/>
</dbReference>
<dbReference type="PANTHER" id="PTHR30055:SF235">
    <property type="entry name" value="TRANSCRIPTIONAL REGULATORY PROTEIN"/>
    <property type="match status" value="1"/>
</dbReference>
<evidence type="ECO:0000256" key="1">
    <source>
        <dbReference type="ARBA" id="ARBA00023125"/>
    </source>
</evidence>
<dbReference type="PRINTS" id="PR00455">
    <property type="entry name" value="HTHTETR"/>
</dbReference>